<gene>
    <name evidence="2" type="ORF">TBC1_12961</name>
</gene>
<feature type="domain" description="DUF4340" evidence="1">
    <location>
        <begin position="68"/>
        <end position="264"/>
    </location>
</feature>
<evidence type="ECO:0000313" key="2">
    <source>
        <dbReference type="EMBL" id="GAP45141.1"/>
    </source>
</evidence>
<protein>
    <recommendedName>
        <fullName evidence="1">DUF4340 domain-containing protein</fullName>
    </recommendedName>
</protein>
<dbReference type="InterPro" id="IPR025641">
    <property type="entry name" value="DUF4340"/>
</dbReference>
<dbReference type="STRING" id="1678841.TBC1_12961"/>
<dbReference type="OrthoDB" id="931346at2"/>
<dbReference type="Proteomes" id="UP000053091">
    <property type="component" value="Unassembled WGS sequence"/>
</dbReference>
<dbReference type="AlphaFoldDB" id="A0A0S7BW09"/>
<name>A0A0S7BW09_9BACT</name>
<keyword evidence="3" id="KW-1185">Reference proteome</keyword>
<dbReference type="RefSeq" id="WP_062045282.1">
    <property type="nucleotide sequence ID" value="NZ_DF968183.1"/>
</dbReference>
<proteinExistence type="predicted"/>
<dbReference type="EMBL" id="DF968183">
    <property type="protein sequence ID" value="GAP45141.1"/>
    <property type="molecule type" value="Genomic_DNA"/>
</dbReference>
<sequence length="353" mass="40664">MRKNRLTLIITLLLAILAGYLIMNRSSTTLHSGISDFAIADTAAITKVFMSDKSDRSILLTRQADGTWQLNEKYAAHPENINTFLLTLSNITVREPVARAAHNNILTLLSAKSVKVEIYQNTHRIKLGKYRWFPVEKLTKTYYVGDATMDNNGTYALLEGADAPVVIYMPGLRGYVATRYSTLENDWREHTVFNKKLPEIDHILVEFPSHPEESYKVVNRENTRLELVRLTDNKTLAAYDSLQLMAFVNAFRNIRYEALFNDMEPERRDSITSPVPMHVITLFAKDGSRQNVKTYPRMLPEPEIDVFDGSTVTFDRDRMYALINDDEDFVLIQYFVFDKILRPLSFFTRGRNE</sequence>
<organism evidence="2">
    <name type="scientific">Lentimicrobium saccharophilum</name>
    <dbReference type="NCBI Taxonomy" id="1678841"/>
    <lineage>
        <taxon>Bacteria</taxon>
        <taxon>Pseudomonadati</taxon>
        <taxon>Bacteroidota</taxon>
        <taxon>Bacteroidia</taxon>
        <taxon>Bacteroidales</taxon>
        <taxon>Lentimicrobiaceae</taxon>
        <taxon>Lentimicrobium</taxon>
    </lineage>
</organism>
<accession>A0A0S7BW09</accession>
<evidence type="ECO:0000259" key="1">
    <source>
        <dbReference type="Pfam" id="PF14238"/>
    </source>
</evidence>
<evidence type="ECO:0000313" key="3">
    <source>
        <dbReference type="Proteomes" id="UP000053091"/>
    </source>
</evidence>
<dbReference type="Pfam" id="PF14238">
    <property type="entry name" value="DUF4340"/>
    <property type="match status" value="1"/>
</dbReference>
<reference evidence="2" key="1">
    <citation type="journal article" date="2015" name="Genome Announc.">
        <title>Draft Genome Sequence of Bacteroidales Strain TBC1, a Novel Isolate from a Methanogenic Wastewater Treatment System.</title>
        <authorList>
            <person name="Tourlousse D.M."/>
            <person name="Matsuura N."/>
            <person name="Sun L."/>
            <person name="Toyonaga M."/>
            <person name="Kuroda K."/>
            <person name="Ohashi A."/>
            <person name="Cruz R."/>
            <person name="Yamaguchi T."/>
            <person name="Sekiguchi Y."/>
        </authorList>
    </citation>
    <scope>NUCLEOTIDE SEQUENCE [LARGE SCALE GENOMIC DNA]</scope>
    <source>
        <strain evidence="2">TBC1</strain>
    </source>
</reference>